<reference evidence="2" key="1">
    <citation type="submission" date="2025-08" db="UniProtKB">
        <authorList>
            <consortium name="Ensembl"/>
        </authorList>
    </citation>
    <scope>IDENTIFICATION</scope>
</reference>
<reference evidence="2" key="2">
    <citation type="submission" date="2025-09" db="UniProtKB">
        <authorList>
            <consortium name="Ensembl"/>
        </authorList>
    </citation>
    <scope>IDENTIFICATION</scope>
</reference>
<accession>A0A8C8AHH4</accession>
<evidence type="ECO:0000313" key="3">
    <source>
        <dbReference type="Proteomes" id="UP000694552"/>
    </source>
</evidence>
<name>A0A8C8AHH4_9STRI</name>
<feature type="compositionally biased region" description="Polar residues" evidence="1">
    <location>
        <begin position="117"/>
        <end position="126"/>
    </location>
</feature>
<evidence type="ECO:0000313" key="2">
    <source>
        <dbReference type="Ensembl" id="ENSOSUP00000005150.1"/>
    </source>
</evidence>
<proteinExistence type="predicted"/>
<evidence type="ECO:0000256" key="1">
    <source>
        <dbReference type="SAM" id="MobiDB-lite"/>
    </source>
</evidence>
<protein>
    <submittedName>
        <fullName evidence="2">Uncharacterized protein</fullName>
    </submittedName>
</protein>
<feature type="region of interest" description="Disordered" evidence="1">
    <location>
        <begin position="105"/>
        <end position="126"/>
    </location>
</feature>
<dbReference type="Ensembl" id="ENSOSUT00000005337.1">
    <property type="protein sequence ID" value="ENSOSUP00000005150.1"/>
    <property type="gene ID" value="ENSOSUG00000003841.1"/>
</dbReference>
<keyword evidence="3" id="KW-1185">Reference proteome</keyword>
<organism evidence="2 3">
    <name type="scientific">Otus sunia</name>
    <name type="common">Oriental scops-owl</name>
    <dbReference type="NCBI Taxonomy" id="257818"/>
    <lineage>
        <taxon>Eukaryota</taxon>
        <taxon>Metazoa</taxon>
        <taxon>Chordata</taxon>
        <taxon>Craniata</taxon>
        <taxon>Vertebrata</taxon>
        <taxon>Euteleostomi</taxon>
        <taxon>Archelosauria</taxon>
        <taxon>Archosauria</taxon>
        <taxon>Dinosauria</taxon>
        <taxon>Saurischia</taxon>
        <taxon>Theropoda</taxon>
        <taxon>Coelurosauria</taxon>
        <taxon>Aves</taxon>
        <taxon>Neognathae</taxon>
        <taxon>Neoaves</taxon>
        <taxon>Telluraves</taxon>
        <taxon>Strigiformes</taxon>
        <taxon>Strigidae</taxon>
        <taxon>Otus</taxon>
    </lineage>
</organism>
<sequence>MPIAHLLELWKGIEVEPMETEVSGGGVRAAPLSRWGSRLGAAPHLAGAGGDEGPSLLAAGGEAGKPVAPRPEGCGGSGGCPGVGGGLPPARSLLHPLWAGLRGLGRLRGEGAPRTDGNLQSRLSAT</sequence>
<feature type="region of interest" description="Disordered" evidence="1">
    <location>
        <begin position="43"/>
        <end position="80"/>
    </location>
</feature>
<dbReference type="Proteomes" id="UP000694552">
    <property type="component" value="Unplaced"/>
</dbReference>
<dbReference type="AlphaFoldDB" id="A0A8C8AHH4"/>